<evidence type="ECO:0008006" key="4">
    <source>
        <dbReference type="Google" id="ProtNLM"/>
    </source>
</evidence>
<proteinExistence type="predicted"/>
<comment type="caution">
    <text evidence="2">The sequence shown here is derived from an EMBL/GenBank/DDBJ whole genome shotgun (WGS) entry which is preliminary data.</text>
</comment>
<evidence type="ECO:0000313" key="2">
    <source>
        <dbReference type="EMBL" id="TPP10113.1"/>
    </source>
</evidence>
<feature type="signal peptide" evidence="1">
    <location>
        <begin position="1"/>
        <end position="22"/>
    </location>
</feature>
<dbReference type="NCBIfam" id="NF041110">
    <property type="entry name" value="HPE1_fam_CxxC"/>
    <property type="match status" value="1"/>
</dbReference>
<dbReference type="AlphaFoldDB" id="A0A504UYF1"/>
<dbReference type="EMBL" id="VFYP01000001">
    <property type="protein sequence ID" value="TPP10113.1"/>
    <property type="molecule type" value="Genomic_DNA"/>
</dbReference>
<protein>
    <recommendedName>
        <fullName evidence="4">Secreted protein</fullName>
    </recommendedName>
</protein>
<dbReference type="OrthoDB" id="8283437at2"/>
<evidence type="ECO:0000256" key="1">
    <source>
        <dbReference type="SAM" id="SignalP"/>
    </source>
</evidence>
<accession>A0A504UYF1</accession>
<organism evidence="2 3">
    <name type="scientific">Rhizobium glycinendophyticum</name>
    <dbReference type="NCBI Taxonomy" id="2589807"/>
    <lineage>
        <taxon>Bacteria</taxon>
        <taxon>Pseudomonadati</taxon>
        <taxon>Pseudomonadota</taxon>
        <taxon>Alphaproteobacteria</taxon>
        <taxon>Hyphomicrobiales</taxon>
        <taxon>Rhizobiaceae</taxon>
        <taxon>Rhizobium/Agrobacterium group</taxon>
        <taxon>Rhizobium</taxon>
    </lineage>
</organism>
<keyword evidence="3" id="KW-1185">Reference proteome</keyword>
<keyword evidence="1" id="KW-0732">Signal</keyword>
<dbReference type="Proteomes" id="UP000316429">
    <property type="component" value="Unassembled WGS sequence"/>
</dbReference>
<reference evidence="2 3" key="1">
    <citation type="submission" date="2019-06" db="EMBL/GenBank/DDBJ databases">
        <title>Rhizobium sp. CL12 isolated from roots of soybean.</title>
        <authorList>
            <person name="Wang C."/>
        </authorList>
    </citation>
    <scope>NUCLEOTIDE SEQUENCE [LARGE SCALE GENOMIC DNA]</scope>
    <source>
        <strain evidence="2 3">CL12</strain>
    </source>
</reference>
<dbReference type="RefSeq" id="WP_140826469.1">
    <property type="nucleotide sequence ID" value="NZ_VFYP01000001.1"/>
</dbReference>
<gene>
    <name evidence="2" type="ORF">FJQ55_04370</name>
</gene>
<evidence type="ECO:0000313" key="3">
    <source>
        <dbReference type="Proteomes" id="UP000316429"/>
    </source>
</evidence>
<sequence length="150" mass="15521">MRRILRTSMILAAVAGATPALASSIDLVSGLATNGSSVIRVTCAQCPALQPKISRNRYQVPTVASGDQFAEVVDVNGQKKLKRVESWLGGSPVVFMTSAEGWATKGSVIVANAPASDGVDPSATTAAVTNVSLPDGPVQINQAGFELRLK</sequence>
<name>A0A504UYF1_9HYPH</name>
<dbReference type="InterPro" id="IPR049748">
    <property type="entry name" value="HPE1-like_N_CxxC"/>
</dbReference>
<feature type="chain" id="PRO_5021439018" description="Secreted protein" evidence="1">
    <location>
        <begin position="23"/>
        <end position="150"/>
    </location>
</feature>